<dbReference type="OrthoDB" id="9808582at2"/>
<sequence length="174" mass="18309">MDNVAKRILVPVDLGEGSASAVQLALELAAPLGAEVVLMHVYTLPRYAYAGVNIVLPPESIEEISATAQRAIEAYAKKHGGLRCLLREGDPAEQIVRAIEGVRPYMVVMGTHGRRGISRMLLGSVAETVIRTSPVPVVAVTQRAGAARASAGGAGEIEERPPAAGVKELEHAFP</sequence>
<evidence type="ECO:0000313" key="5">
    <source>
        <dbReference type="Proteomes" id="UP000295781"/>
    </source>
</evidence>
<dbReference type="InterPro" id="IPR006016">
    <property type="entry name" value="UspA"/>
</dbReference>
<protein>
    <recommendedName>
        <fullName evidence="3">UspA domain-containing protein</fullName>
    </recommendedName>
</protein>
<dbReference type="PRINTS" id="PR01438">
    <property type="entry name" value="UNVRSLSTRESS"/>
</dbReference>
<dbReference type="PANTHER" id="PTHR46268:SF6">
    <property type="entry name" value="UNIVERSAL STRESS PROTEIN UP12"/>
    <property type="match status" value="1"/>
</dbReference>
<accession>A0A4P2Q3P9</accession>
<name>A0A4P2Q3P9_SORCE</name>
<dbReference type="InterPro" id="IPR006015">
    <property type="entry name" value="Universal_stress_UspA"/>
</dbReference>
<gene>
    <name evidence="4" type="ORF">SOCEGT47_041640</name>
</gene>
<proteinExistence type="inferred from homology"/>
<dbReference type="InterPro" id="IPR014729">
    <property type="entry name" value="Rossmann-like_a/b/a_fold"/>
</dbReference>
<feature type="domain" description="UspA" evidence="3">
    <location>
        <begin position="6"/>
        <end position="140"/>
    </location>
</feature>
<dbReference type="Gene3D" id="3.40.50.620">
    <property type="entry name" value="HUPs"/>
    <property type="match status" value="1"/>
</dbReference>
<evidence type="ECO:0000313" key="4">
    <source>
        <dbReference type="EMBL" id="AUX23636.1"/>
    </source>
</evidence>
<feature type="region of interest" description="Disordered" evidence="2">
    <location>
        <begin position="150"/>
        <end position="174"/>
    </location>
</feature>
<dbReference type="CDD" id="cd00293">
    <property type="entry name" value="USP-like"/>
    <property type="match status" value="1"/>
</dbReference>
<feature type="compositionally biased region" description="Basic and acidic residues" evidence="2">
    <location>
        <begin position="157"/>
        <end position="174"/>
    </location>
</feature>
<dbReference type="AlphaFoldDB" id="A0A4P2Q3P9"/>
<dbReference type="PANTHER" id="PTHR46268">
    <property type="entry name" value="STRESS RESPONSE PROTEIN NHAX"/>
    <property type="match status" value="1"/>
</dbReference>
<reference evidence="4 5" key="1">
    <citation type="submission" date="2015-09" db="EMBL/GenBank/DDBJ databases">
        <title>Sorangium comparison.</title>
        <authorList>
            <person name="Zaburannyi N."/>
            <person name="Bunk B."/>
            <person name="Overmann J."/>
            <person name="Mueller R."/>
        </authorList>
    </citation>
    <scope>NUCLEOTIDE SEQUENCE [LARGE SCALE GENOMIC DNA]</scope>
    <source>
        <strain evidence="4 5">So ceGT47</strain>
    </source>
</reference>
<dbReference type="EMBL" id="CP012670">
    <property type="protein sequence ID" value="AUX23636.1"/>
    <property type="molecule type" value="Genomic_DNA"/>
</dbReference>
<comment type="similarity">
    <text evidence="1">Belongs to the universal stress protein A family.</text>
</comment>
<dbReference type="Proteomes" id="UP000295781">
    <property type="component" value="Chromosome"/>
</dbReference>
<dbReference type="Pfam" id="PF00582">
    <property type="entry name" value="Usp"/>
    <property type="match status" value="1"/>
</dbReference>
<evidence type="ECO:0000259" key="3">
    <source>
        <dbReference type="Pfam" id="PF00582"/>
    </source>
</evidence>
<dbReference type="SUPFAM" id="SSF52402">
    <property type="entry name" value="Adenine nucleotide alpha hydrolases-like"/>
    <property type="match status" value="1"/>
</dbReference>
<evidence type="ECO:0000256" key="1">
    <source>
        <dbReference type="ARBA" id="ARBA00008791"/>
    </source>
</evidence>
<evidence type="ECO:0000256" key="2">
    <source>
        <dbReference type="SAM" id="MobiDB-lite"/>
    </source>
</evidence>
<organism evidence="4 5">
    <name type="scientific">Sorangium cellulosum</name>
    <name type="common">Polyangium cellulosum</name>
    <dbReference type="NCBI Taxonomy" id="56"/>
    <lineage>
        <taxon>Bacteria</taxon>
        <taxon>Pseudomonadati</taxon>
        <taxon>Myxococcota</taxon>
        <taxon>Polyangia</taxon>
        <taxon>Polyangiales</taxon>
        <taxon>Polyangiaceae</taxon>
        <taxon>Sorangium</taxon>
    </lineage>
</organism>
<dbReference type="RefSeq" id="WP_129348937.1">
    <property type="nucleotide sequence ID" value="NZ_CP012670.1"/>
</dbReference>